<dbReference type="InterPro" id="IPR043005">
    <property type="entry name" value="MvaI_BcnI_rec"/>
</dbReference>
<proteinExistence type="predicted"/>
<comment type="caution">
    <text evidence="2">The sequence shown here is derived from an EMBL/GenBank/DDBJ whole genome shotgun (WGS) entry which is preliminary data.</text>
</comment>
<dbReference type="Gene3D" id="3.30.70.3570">
    <property type="entry name" value="MvaI/BcnI restriction endonuclease, recognition domain"/>
    <property type="match status" value="1"/>
</dbReference>
<name>A0A832VZC9_9EURY</name>
<accession>A0A832VZC9</accession>
<dbReference type="InterPro" id="IPR043004">
    <property type="entry name" value="MvaI_BcnI_cat"/>
</dbReference>
<evidence type="ECO:0000313" key="2">
    <source>
        <dbReference type="EMBL" id="HIH69454.1"/>
    </source>
</evidence>
<dbReference type="Pfam" id="PF15515">
    <property type="entry name" value="MvaI_BcnI"/>
    <property type="match status" value="1"/>
</dbReference>
<feature type="domain" description="MvaI/BcnI restriction endonuclease" evidence="1">
    <location>
        <begin position="14"/>
        <end position="249"/>
    </location>
</feature>
<reference evidence="2" key="1">
    <citation type="journal article" date="2020" name="bioRxiv">
        <title>A rank-normalized archaeal taxonomy based on genome phylogeny resolves widespread incomplete and uneven classifications.</title>
        <authorList>
            <person name="Rinke C."/>
            <person name="Chuvochina M."/>
            <person name="Mussig A.J."/>
            <person name="Chaumeil P.-A."/>
            <person name="Waite D.W."/>
            <person name="Whitman W.B."/>
            <person name="Parks D.H."/>
            <person name="Hugenholtz P."/>
        </authorList>
    </citation>
    <scope>NUCLEOTIDE SEQUENCE</scope>
    <source>
        <strain evidence="2">UBA12518</strain>
    </source>
</reference>
<dbReference type="InterPro" id="IPR029127">
    <property type="entry name" value="MvaI_BcnI"/>
</dbReference>
<evidence type="ECO:0000259" key="1">
    <source>
        <dbReference type="Pfam" id="PF15515"/>
    </source>
</evidence>
<dbReference type="AlphaFoldDB" id="A0A832VZC9"/>
<dbReference type="Gene3D" id="3.40.210.20">
    <property type="entry name" value="MvaI/BcnI restriction endonuclease, catalytic domain"/>
    <property type="match status" value="1"/>
</dbReference>
<organism evidence="2 3">
    <name type="scientific">Methermicoccus shengliensis</name>
    <dbReference type="NCBI Taxonomy" id="660064"/>
    <lineage>
        <taxon>Archaea</taxon>
        <taxon>Methanobacteriati</taxon>
        <taxon>Methanobacteriota</taxon>
        <taxon>Stenosarchaea group</taxon>
        <taxon>Methanomicrobia</taxon>
        <taxon>Methanosarcinales</taxon>
        <taxon>Methermicoccaceae</taxon>
        <taxon>Methermicoccus</taxon>
    </lineage>
</organism>
<protein>
    <recommendedName>
        <fullName evidence="1">MvaI/BcnI restriction endonuclease domain-containing protein</fullName>
    </recommendedName>
</protein>
<dbReference type="RefSeq" id="WP_052353179.1">
    <property type="nucleotide sequence ID" value="NZ_DUIH01000009.1"/>
</dbReference>
<evidence type="ECO:0000313" key="3">
    <source>
        <dbReference type="Proteomes" id="UP000600363"/>
    </source>
</evidence>
<gene>
    <name evidence="2" type="ORF">HA299_02355</name>
</gene>
<dbReference type="EMBL" id="DUIH01000009">
    <property type="protein sequence ID" value="HIH69454.1"/>
    <property type="molecule type" value="Genomic_DNA"/>
</dbReference>
<sequence>MASEIRSLEDLKRRLLEIKELGWIPSRRSRDTGIGKTFEDLLGIPENNLQLPDVGGIEVKSSREYTQSMITLITFEPPKEWRNVNWTLDDLVATFGETGFENGGPVFHITVYATHYTSNAQQFKLEVREINGTEMVCAVTRREFVGINQNLPRDVVVAYLVDEIVQRISKKLKGCLLIIEAESRTVDDREEFKLKSAKLYTGFSEKRFIELVQEGQIALDIRFGRYKDGKPHNHGTGWRIKKKDVLKLYAREIDLLNDDIPNDINCDNPIIIEDKDTREKDRKITDFISILLLLL</sequence>
<dbReference type="Proteomes" id="UP000600363">
    <property type="component" value="Unassembled WGS sequence"/>
</dbReference>